<name>A0A377GBV7_9GAMM</name>
<proteinExistence type="predicted"/>
<dbReference type="EMBL" id="UGGT01000001">
    <property type="protein sequence ID" value="STO22307.1"/>
    <property type="molecule type" value="Genomic_DNA"/>
</dbReference>
<dbReference type="AlphaFoldDB" id="A0A377GBV7"/>
<evidence type="ECO:0000313" key="2">
    <source>
        <dbReference type="EMBL" id="STO22307.1"/>
    </source>
</evidence>
<reference evidence="2 3" key="1">
    <citation type="submission" date="2018-06" db="EMBL/GenBank/DDBJ databases">
        <authorList>
            <consortium name="Pathogen Informatics"/>
            <person name="Doyle S."/>
        </authorList>
    </citation>
    <scope>NUCLEOTIDE SEQUENCE [LARGE SCALE GENOMIC DNA]</scope>
    <source>
        <strain evidence="2 3">NCTC11370</strain>
    </source>
</reference>
<dbReference type="Proteomes" id="UP000254554">
    <property type="component" value="Unassembled WGS sequence"/>
</dbReference>
<protein>
    <submittedName>
        <fullName evidence="2">Uncharacterized protein</fullName>
    </submittedName>
</protein>
<accession>A0A377GBV7</accession>
<evidence type="ECO:0000256" key="1">
    <source>
        <dbReference type="SAM" id="MobiDB-lite"/>
    </source>
</evidence>
<keyword evidence="3" id="KW-1185">Reference proteome</keyword>
<feature type="compositionally biased region" description="Basic and acidic residues" evidence="1">
    <location>
        <begin position="193"/>
        <end position="206"/>
    </location>
</feature>
<feature type="region of interest" description="Disordered" evidence="1">
    <location>
        <begin position="192"/>
        <end position="215"/>
    </location>
</feature>
<dbReference type="RefSeq" id="WP_010654417.1">
    <property type="nucleotide sequence ID" value="NZ_JAPHOO010000001.1"/>
</dbReference>
<gene>
    <name evidence="2" type="ORF">NCTC11370_02394</name>
</gene>
<dbReference type="STRING" id="1094715.GCA_000236165_02238"/>
<organism evidence="2 3">
    <name type="scientific">Fluoribacter dumoffii</name>
    <dbReference type="NCBI Taxonomy" id="463"/>
    <lineage>
        <taxon>Bacteria</taxon>
        <taxon>Pseudomonadati</taxon>
        <taxon>Pseudomonadota</taxon>
        <taxon>Gammaproteobacteria</taxon>
        <taxon>Legionellales</taxon>
        <taxon>Legionellaceae</taxon>
        <taxon>Fluoribacter</taxon>
    </lineage>
</organism>
<evidence type="ECO:0000313" key="3">
    <source>
        <dbReference type="Proteomes" id="UP000254554"/>
    </source>
</evidence>
<sequence>MKSKIEEEKKAAKEWFEELLKALAHTNKAHPDLLFEMRPTEAFFKEMYNKNKVNPLYVEFISKNSGAKFTLENKFYPHSWVIKLPDNATKEERDCMRDLALEAIAHPKNAAPDYQPKLVAFFPDSTPDEEIAEFVKASEEKGIQVNLFIGKKEEFDKVHAAHEKETQKIVASGALENLPGWDGYVNRIQQSDGGRKGEEFLNKYRSEQTSSVTYN</sequence>
<dbReference type="GeneID" id="93293162"/>
<dbReference type="OrthoDB" id="5652291at2"/>